<gene>
    <name evidence="1" type="ORF">SCALOS_LOCUS7428</name>
</gene>
<feature type="non-terminal residue" evidence="1">
    <location>
        <position position="1"/>
    </location>
</feature>
<comment type="caution">
    <text evidence="1">The sequence shown here is derived from an EMBL/GenBank/DDBJ whole genome shotgun (WGS) entry which is preliminary data.</text>
</comment>
<protein>
    <submittedName>
        <fullName evidence="1">4541_t:CDS:1</fullName>
    </submittedName>
</protein>
<dbReference type="EMBL" id="CAJVPM010016560">
    <property type="protein sequence ID" value="CAG8614783.1"/>
    <property type="molecule type" value="Genomic_DNA"/>
</dbReference>
<sequence>NSNEPFDPIDLTESETTEVLYTFFEDTIDVPAILIRELVP</sequence>
<proteinExistence type="predicted"/>
<name>A0ACA9MV87_9GLOM</name>
<organism evidence="1 2">
    <name type="scientific">Scutellospora calospora</name>
    <dbReference type="NCBI Taxonomy" id="85575"/>
    <lineage>
        <taxon>Eukaryota</taxon>
        <taxon>Fungi</taxon>
        <taxon>Fungi incertae sedis</taxon>
        <taxon>Mucoromycota</taxon>
        <taxon>Glomeromycotina</taxon>
        <taxon>Glomeromycetes</taxon>
        <taxon>Diversisporales</taxon>
        <taxon>Gigasporaceae</taxon>
        <taxon>Scutellospora</taxon>
    </lineage>
</organism>
<keyword evidence="2" id="KW-1185">Reference proteome</keyword>
<feature type="non-terminal residue" evidence="1">
    <location>
        <position position="40"/>
    </location>
</feature>
<reference evidence="1" key="1">
    <citation type="submission" date="2021-06" db="EMBL/GenBank/DDBJ databases">
        <authorList>
            <person name="Kallberg Y."/>
            <person name="Tangrot J."/>
            <person name="Rosling A."/>
        </authorList>
    </citation>
    <scope>NUCLEOTIDE SEQUENCE</scope>
    <source>
        <strain evidence="1">AU212A</strain>
    </source>
</reference>
<evidence type="ECO:0000313" key="1">
    <source>
        <dbReference type="EMBL" id="CAG8614783.1"/>
    </source>
</evidence>
<accession>A0ACA9MV87</accession>
<dbReference type="Proteomes" id="UP000789860">
    <property type="component" value="Unassembled WGS sequence"/>
</dbReference>
<evidence type="ECO:0000313" key="2">
    <source>
        <dbReference type="Proteomes" id="UP000789860"/>
    </source>
</evidence>